<protein>
    <submittedName>
        <fullName evidence="3">DUF262 domain-containing protein</fullName>
    </submittedName>
</protein>
<dbReference type="OrthoDB" id="9798761at2"/>
<reference evidence="3 4" key="1">
    <citation type="submission" date="2019-01" db="EMBL/GenBank/DDBJ databases">
        <title>Agromyces.</title>
        <authorList>
            <person name="Li J."/>
        </authorList>
    </citation>
    <scope>NUCLEOTIDE SEQUENCE [LARGE SCALE GENOMIC DNA]</scope>
    <source>
        <strain evidence="3 4">DSM 15934</strain>
    </source>
</reference>
<accession>A0A4Q2KS88</accession>
<dbReference type="InterPro" id="IPR036217">
    <property type="entry name" value="MethylDNA_cys_MeTrfase_DNAb"/>
</dbReference>
<evidence type="ECO:0000313" key="4">
    <source>
        <dbReference type="Proteomes" id="UP000293865"/>
    </source>
</evidence>
<evidence type="ECO:0000313" key="3">
    <source>
        <dbReference type="EMBL" id="RXZ68298.1"/>
    </source>
</evidence>
<comment type="caution">
    <text evidence="3">The sequence shown here is derived from an EMBL/GenBank/DDBJ whole genome shotgun (WGS) entry which is preliminary data.</text>
</comment>
<organism evidence="3 4">
    <name type="scientific">Agromyces albus</name>
    <dbReference type="NCBI Taxonomy" id="205332"/>
    <lineage>
        <taxon>Bacteria</taxon>
        <taxon>Bacillati</taxon>
        <taxon>Actinomycetota</taxon>
        <taxon>Actinomycetes</taxon>
        <taxon>Micrococcales</taxon>
        <taxon>Microbacteriaceae</taxon>
        <taxon>Agromyces</taxon>
    </lineage>
</organism>
<dbReference type="PANTHER" id="PTHR35149:SF2">
    <property type="entry name" value="DUF262 DOMAIN-CONTAINING PROTEIN"/>
    <property type="match status" value="1"/>
</dbReference>
<dbReference type="PANTHER" id="PTHR35149">
    <property type="entry name" value="SLL5132 PROTEIN"/>
    <property type="match status" value="1"/>
</dbReference>
<gene>
    <name evidence="3" type="ORF">ESP51_14100</name>
</gene>
<evidence type="ECO:0000259" key="1">
    <source>
        <dbReference type="Pfam" id="PF03235"/>
    </source>
</evidence>
<dbReference type="AlphaFoldDB" id="A0A4Q2KS88"/>
<keyword evidence="4" id="KW-1185">Reference proteome</keyword>
<dbReference type="InterPro" id="IPR036388">
    <property type="entry name" value="WH-like_DNA-bd_sf"/>
</dbReference>
<dbReference type="RefSeq" id="WP_129521536.1">
    <property type="nucleotide sequence ID" value="NZ_SDPN01000029.1"/>
</dbReference>
<dbReference type="InterPro" id="IPR004919">
    <property type="entry name" value="GmrSD_N"/>
</dbReference>
<dbReference type="Pfam" id="PF07510">
    <property type="entry name" value="GmrSD_C"/>
    <property type="match status" value="1"/>
</dbReference>
<sequence length="851" mass="95350">MDVQETRLQQVLEGQKQYRVPLYQRPYSWSIKQLDRLWADLTDLAAQRVEASQATHFTGSLVLSLGQIGPGGSEFLVVDGQQRLTTLSVLVAALRDHYLETELENPAKVARLEESYLIDRFKTGDARLKLLPTQADRPAFRAIIDRNVASATASGLTEAYRFFRAKLRQADDPDDPHDIDRLESAALNGLVFVSITAKNEDNVYRIFESLNNTGLKLTQGDLLRNYLFMRLNQRGEEIYDSWWLPMQRALSPADLEALFWIDLVWRDPAVKQGDIYTMQVERMRHLAEDQIVDEVKRFSHLAQLMELIRNPSREPDPAVRRGLQRNATWGLSATDALVLHLLRVRADGGSTNEETAQALHLVESFIIRRLIVGASPSPLSRILYRAPEEIGDTDVATSLHRYFSTGRKFFATDAQIADAVISKPFYYQGRPNQRKTLLAWLEEATPVAWRQRELMAKEQVDVERTTIEHIMPQTLSHAWRDALAGDLGPSETVDELHEELLHTLANLTLSGYNSELSNRSYAEKRDLLASSGLRMNGEIASRPSWTRRDILDRGAVLATRVASTWAAPIAETDISDSGVSWKLVVDLVDAIPTGRWASYGDIAAVAGTHPVPLGQFLASAPIPNAYRVLQAAGTVSPGFDWGDNAHAGRDVVEVLEEEGIEFDDAMRASQDQRMLVSELGEMIGLSVRSDTEPSDEEEEADRAAFINEFATRHTPSAVHGIVELLNAWEGLGGHLSYGSGQEVSCFLQAGRGPNRPKNIWPLVIYPYGSVEVVFQHLSTRPPFDEPELREELRMRLNEISGIDLGGDSIGKRPSFDTDILADRLARDQLVEVLTWFMSELGRFDAEFTEAT</sequence>
<dbReference type="EMBL" id="SDPN01000029">
    <property type="protein sequence ID" value="RXZ68298.1"/>
    <property type="molecule type" value="Genomic_DNA"/>
</dbReference>
<dbReference type="Gene3D" id="1.10.10.10">
    <property type="entry name" value="Winged helix-like DNA-binding domain superfamily/Winged helix DNA-binding domain"/>
    <property type="match status" value="1"/>
</dbReference>
<dbReference type="Pfam" id="PF03235">
    <property type="entry name" value="GmrSD_N"/>
    <property type="match status" value="1"/>
</dbReference>
<evidence type="ECO:0000259" key="2">
    <source>
        <dbReference type="Pfam" id="PF07510"/>
    </source>
</evidence>
<dbReference type="SUPFAM" id="SSF46767">
    <property type="entry name" value="Methylated DNA-protein cysteine methyltransferase, C-terminal domain"/>
    <property type="match status" value="1"/>
</dbReference>
<proteinExistence type="predicted"/>
<name>A0A4Q2KS88_9MICO</name>
<dbReference type="InterPro" id="IPR011089">
    <property type="entry name" value="GmrSD_C"/>
</dbReference>
<feature type="domain" description="GmrSD restriction endonucleases N-terminal" evidence="1">
    <location>
        <begin position="9"/>
        <end position="228"/>
    </location>
</feature>
<dbReference type="Proteomes" id="UP000293865">
    <property type="component" value="Unassembled WGS sequence"/>
</dbReference>
<feature type="domain" description="GmrSD restriction endonucleases C-terminal" evidence="2">
    <location>
        <begin position="412"/>
        <end position="558"/>
    </location>
</feature>